<dbReference type="InterPro" id="IPR043135">
    <property type="entry name" value="Fur_C"/>
</dbReference>
<reference evidence="8" key="1">
    <citation type="journal article" date="2019" name="Int. J. Syst. Evol. Microbiol.">
        <title>The Global Catalogue of Microorganisms (GCM) 10K type strain sequencing project: providing services to taxonomists for standard genome sequencing and annotation.</title>
        <authorList>
            <consortium name="The Broad Institute Genomics Platform"/>
            <consortium name="The Broad Institute Genome Sequencing Center for Infectious Disease"/>
            <person name="Wu L."/>
            <person name="Ma J."/>
        </authorList>
    </citation>
    <scope>NUCLEOTIDE SEQUENCE [LARGE SCALE GENOMIC DNA]</scope>
    <source>
        <strain evidence="8">KCTC 42423</strain>
    </source>
</reference>
<evidence type="ECO:0000256" key="4">
    <source>
        <dbReference type="ARBA" id="ARBA00023015"/>
    </source>
</evidence>
<evidence type="ECO:0000256" key="3">
    <source>
        <dbReference type="ARBA" id="ARBA00022833"/>
    </source>
</evidence>
<evidence type="ECO:0000256" key="6">
    <source>
        <dbReference type="ARBA" id="ARBA00023163"/>
    </source>
</evidence>
<keyword evidence="6" id="KW-0804">Transcription</keyword>
<dbReference type="InterPro" id="IPR036390">
    <property type="entry name" value="WH_DNA-bd_sf"/>
</dbReference>
<dbReference type="InterPro" id="IPR036388">
    <property type="entry name" value="WH-like_DNA-bd_sf"/>
</dbReference>
<organism evidence="7 8">
    <name type="scientific">Aquimarina hainanensis</name>
    <dbReference type="NCBI Taxonomy" id="1578017"/>
    <lineage>
        <taxon>Bacteria</taxon>
        <taxon>Pseudomonadati</taxon>
        <taxon>Bacteroidota</taxon>
        <taxon>Flavobacteriia</taxon>
        <taxon>Flavobacteriales</taxon>
        <taxon>Flavobacteriaceae</taxon>
        <taxon>Aquimarina</taxon>
    </lineage>
</organism>
<dbReference type="PANTHER" id="PTHR33202:SF22">
    <property type="entry name" value="HYDROGEN PEROXIDE SENSITIVE REPRESSOR"/>
    <property type="match status" value="1"/>
</dbReference>
<dbReference type="PANTHER" id="PTHR33202">
    <property type="entry name" value="ZINC UPTAKE REGULATION PROTEIN"/>
    <property type="match status" value="1"/>
</dbReference>
<comment type="caution">
    <text evidence="7">The sequence shown here is derived from an EMBL/GenBank/DDBJ whole genome shotgun (WGS) entry which is preliminary data.</text>
</comment>
<dbReference type="RefSeq" id="WP_378254948.1">
    <property type="nucleotide sequence ID" value="NZ_JBHSJV010000001.1"/>
</dbReference>
<dbReference type="Pfam" id="PF01475">
    <property type="entry name" value="FUR"/>
    <property type="match status" value="1"/>
</dbReference>
<evidence type="ECO:0000256" key="2">
    <source>
        <dbReference type="ARBA" id="ARBA00022491"/>
    </source>
</evidence>
<dbReference type="Gene3D" id="3.30.1490.190">
    <property type="match status" value="1"/>
</dbReference>
<dbReference type="Proteomes" id="UP001597459">
    <property type="component" value="Unassembled WGS sequence"/>
</dbReference>
<dbReference type="Gene3D" id="1.10.10.10">
    <property type="entry name" value="Winged helix-like DNA-binding domain superfamily/Winged helix DNA-binding domain"/>
    <property type="match status" value="1"/>
</dbReference>
<protein>
    <submittedName>
        <fullName evidence="7">Fur family transcriptional regulator</fullName>
    </submittedName>
</protein>
<gene>
    <name evidence="7" type="ORF">ACFSTE_18420</name>
</gene>
<evidence type="ECO:0000313" key="8">
    <source>
        <dbReference type="Proteomes" id="UP001597459"/>
    </source>
</evidence>
<evidence type="ECO:0000313" key="7">
    <source>
        <dbReference type="EMBL" id="MFD2592819.1"/>
    </source>
</evidence>
<accession>A0ABW5NCU5</accession>
<proteinExistence type="inferred from homology"/>
<evidence type="ECO:0000256" key="1">
    <source>
        <dbReference type="ARBA" id="ARBA00007957"/>
    </source>
</evidence>
<keyword evidence="8" id="KW-1185">Reference proteome</keyword>
<dbReference type="InterPro" id="IPR002481">
    <property type="entry name" value="FUR"/>
</dbReference>
<keyword evidence="3" id="KW-0862">Zinc</keyword>
<sequence>MSAIVLKKIGIRPTTNRILVYNYLSTEKKAVSLSDLESCFASMDRATLYRTIKIFEEAQLVHQIDDGSGIPKYARCNQNAVAPSHDDTHLHFHCLKCKKTSCLTNCQIPKIQVPNHYQVSEVTMMIKGTCDECSRA</sequence>
<evidence type="ECO:0000256" key="5">
    <source>
        <dbReference type="ARBA" id="ARBA00023125"/>
    </source>
</evidence>
<keyword evidence="2" id="KW-0678">Repressor</keyword>
<name>A0ABW5NCU5_9FLAO</name>
<dbReference type="SUPFAM" id="SSF46785">
    <property type="entry name" value="Winged helix' DNA-binding domain"/>
    <property type="match status" value="1"/>
</dbReference>
<dbReference type="EMBL" id="JBHULX010000039">
    <property type="protein sequence ID" value="MFD2592819.1"/>
    <property type="molecule type" value="Genomic_DNA"/>
</dbReference>
<keyword evidence="4" id="KW-0805">Transcription regulation</keyword>
<keyword evidence="5" id="KW-0238">DNA-binding</keyword>
<comment type="similarity">
    <text evidence="1">Belongs to the Fur family.</text>
</comment>